<gene>
    <name evidence="9" type="primary">lpoA</name>
    <name evidence="9" type="ORF">VST7929_00354</name>
</gene>
<organism evidence="9 10">
    <name type="scientific">Vibrio stylophorae</name>
    <dbReference type="NCBI Taxonomy" id="659351"/>
    <lineage>
        <taxon>Bacteria</taxon>
        <taxon>Pseudomonadati</taxon>
        <taxon>Pseudomonadota</taxon>
        <taxon>Gammaproteobacteria</taxon>
        <taxon>Vibrionales</taxon>
        <taxon>Vibrionaceae</taxon>
        <taxon>Vibrio</taxon>
    </lineage>
</organism>
<dbReference type="RefSeq" id="WP_237464450.1">
    <property type="nucleotide sequence ID" value="NZ_CAKLDI010000001.1"/>
</dbReference>
<proteinExistence type="predicted"/>
<dbReference type="PANTHER" id="PTHR38038">
    <property type="entry name" value="PENICILLIN-BINDING PROTEIN ACTIVATOR LPOA"/>
    <property type="match status" value="1"/>
</dbReference>
<evidence type="ECO:0000256" key="7">
    <source>
        <dbReference type="ARBA" id="ARBA00023288"/>
    </source>
</evidence>
<evidence type="ECO:0000256" key="6">
    <source>
        <dbReference type="ARBA" id="ARBA00023237"/>
    </source>
</evidence>
<evidence type="ECO:0000256" key="4">
    <source>
        <dbReference type="ARBA" id="ARBA00023136"/>
    </source>
</evidence>
<dbReference type="EMBL" id="CAKLDI010000001">
    <property type="protein sequence ID" value="CAH0532524.1"/>
    <property type="molecule type" value="Genomic_DNA"/>
</dbReference>
<sequence length="616" mass="68850">MLNLFSKGIVSRLVLIAAMTIGLAACQSTGVSNIRADITAEAQSTPEQYRTLAEGSEGETRLNWKILELKALVNAQRYTEAETLLVWLSNQALSPVQMAEWQLARADIKYGQGDYDNALAGLNFPDWWQLNDNQYRSYHEMRAKLLAQSTELLPALRARVALSQYLPEDQQAVNWDALWQRLMQEPVENLQALTYEPTDGVLKGWVDLAIIRHQFIRRPVSLQRALAEWTEAHPTHPAIQFMPVELATLADIEIVRPQSIALLLPLSGQFASQAEVIRDGFLQAMLDDQDRDPQMTVKIYDVTSTPLTDIYQQLLLDNIDFVVGPLLKDKVFEFERINNGKLPMLALNEPSDVKATGDVCYLALSPEQEAAQAATYLHDHGFQYPLIFAPNNALGERSSEAFSAQWKTLAETPTVIQYFGTMKEMQQQINQVLGLNESANRISQMRQLTRRGLESEKRSRRDIDAIYMVASPAELAMLKPFIRVAINPEAKQPGMYASSRGHATNIDPQQLNEIKGIIFSDIPMLIEGNSSYDAYQSLWPGQSAGMVRLHALGMDSYTLAVELPQMKALQGYTVPGQSGLLSIDNQCVVQRKLDWAIYTGTGIAPVEAQQSQPAAQ</sequence>
<dbReference type="InterPro" id="IPR028082">
    <property type="entry name" value="Peripla_BP_I"/>
</dbReference>
<name>A0ABN8DN20_9VIBR</name>
<keyword evidence="2" id="KW-0133">Cell shape</keyword>
<evidence type="ECO:0000256" key="1">
    <source>
        <dbReference type="ARBA" id="ARBA00022729"/>
    </source>
</evidence>
<dbReference type="PROSITE" id="PS51257">
    <property type="entry name" value="PROKAR_LIPOPROTEIN"/>
    <property type="match status" value="1"/>
</dbReference>
<dbReference type="Gene3D" id="3.40.50.2300">
    <property type="match status" value="2"/>
</dbReference>
<keyword evidence="4" id="KW-0472">Membrane</keyword>
<reference evidence="9" key="1">
    <citation type="submission" date="2021-11" db="EMBL/GenBank/DDBJ databases">
        <authorList>
            <person name="Rodrigo-Torres L."/>
            <person name="Arahal R. D."/>
            <person name="Lucena T."/>
        </authorList>
    </citation>
    <scope>NUCLEOTIDE SEQUENCE</scope>
    <source>
        <strain evidence="9">CECT 7929</strain>
    </source>
</reference>
<evidence type="ECO:0000256" key="5">
    <source>
        <dbReference type="ARBA" id="ARBA00023139"/>
    </source>
</evidence>
<dbReference type="CDD" id="cd06339">
    <property type="entry name" value="PBP1_YraM_LppC_lipoprotein-like"/>
    <property type="match status" value="1"/>
</dbReference>
<dbReference type="Gene3D" id="1.25.40.10">
    <property type="entry name" value="Tetratricopeptide repeat domain"/>
    <property type="match status" value="1"/>
</dbReference>
<evidence type="ECO:0000313" key="10">
    <source>
        <dbReference type="Proteomes" id="UP000838672"/>
    </source>
</evidence>
<dbReference type="InterPro" id="IPR011990">
    <property type="entry name" value="TPR-like_helical_dom_sf"/>
</dbReference>
<dbReference type="Pfam" id="PF04348">
    <property type="entry name" value="LppC"/>
    <property type="match status" value="1"/>
</dbReference>
<comment type="caution">
    <text evidence="9">The sequence shown here is derived from an EMBL/GenBank/DDBJ whole genome shotgun (WGS) entry which is preliminary data.</text>
</comment>
<evidence type="ECO:0000256" key="2">
    <source>
        <dbReference type="ARBA" id="ARBA00022960"/>
    </source>
</evidence>
<feature type="signal peptide" evidence="8">
    <location>
        <begin position="1"/>
        <end position="24"/>
    </location>
</feature>
<evidence type="ECO:0000256" key="3">
    <source>
        <dbReference type="ARBA" id="ARBA00022984"/>
    </source>
</evidence>
<keyword evidence="6" id="KW-0998">Cell outer membrane</keyword>
<dbReference type="Proteomes" id="UP000838672">
    <property type="component" value="Unassembled WGS sequence"/>
</dbReference>
<evidence type="ECO:0000256" key="8">
    <source>
        <dbReference type="SAM" id="SignalP"/>
    </source>
</evidence>
<keyword evidence="10" id="KW-1185">Reference proteome</keyword>
<evidence type="ECO:0000313" key="9">
    <source>
        <dbReference type="EMBL" id="CAH0532524.1"/>
    </source>
</evidence>
<keyword evidence="1 8" id="KW-0732">Signal</keyword>
<keyword evidence="3" id="KW-0573">Peptidoglycan synthesis</keyword>
<keyword evidence="5" id="KW-0564">Palmitate</keyword>
<dbReference type="Gene3D" id="1.25.40.650">
    <property type="match status" value="1"/>
</dbReference>
<accession>A0ABN8DN20</accession>
<keyword evidence="7" id="KW-0449">Lipoprotein</keyword>
<feature type="chain" id="PRO_5045587620" evidence="8">
    <location>
        <begin position="25"/>
        <end position="616"/>
    </location>
</feature>
<dbReference type="PANTHER" id="PTHR38038:SF1">
    <property type="entry name" value="PENICILLIN-BINDING PROTEIN ACTIVATOR LPOA"/>
    <property type="match status" value="1"/>
</dbReference>
<protein>
    <submittedName>
        <fullName evidence="9">Penicillin-binding protein activator LpoA</fullName>
    </submittedName>
</protein>
<dbReference type="InterPro" id="IPR007443">
    <property type="entry name" value="LpoA"/>
</dbReference>
<dbReference type="SUPFAM" id="SSF53822">
    <property type="entry name" value="Periplasmic binding protein-like I"/>
    <property type="match status" value="1"/>
</dbReference>